<dbReference type="Proteomes" id="UP000320085">
    <property type="component" value="Unassembled WGS sequence"/>
</dbReference>
<dbReference type="EMBL" id="VFQF01000001">
    <property type="protein sequence ID" value="TQN48473.1"/>
    <property type="molecule type" value="Genomic_DNA"/>
</dbReference>
<feature type="compositionally biased region" description="Low complexity" evidence="1">
    <location>
        <begin position="10"/>
        <end position="23"/>
    </location>
</feature>
<dbReference type="Pfam" id="PF18588">
    <property type="entry name" value="WcbI"/>
    <property type="match status" value="1"/>
</dbReference>
<organism evidence="3 4">
    <name type="scientific">Humibacillus xanthopallidus</name>
    <dbReference type="NCBI Taxonomy" id="412689"/>
    <lineage>
        <taxon>Bacteria</taxon>
        <taxon>Bacillati</taxon>
        <taxon>Actinomycetota</taxon>
        <taxon>Actinomycetes</taxon>
        <taxon>Micrococcales</taxon>
        <taxon>Intrasporangiaceae</taxon>
        <taxon>Humibacillus</taxon>
    </lineage>
</organism>
<dbReference type="AlphaFoldDB" id="A0A543PWM0"/>
<gene>
    <name evidence="3" type="ORF">FHX52_1607</name>
</gene>
<sequence length="332" mass="35256">MTPVTRDPSDPAAPAPDGARPVAAIDADPDRARHYGQFYGLDPLPGDDRPLFVVHGNCQAESLRQLLQQAPGSPWSSVRIPPVHELAADEISLLQRLLERADVVLTQPIADDYGGMPLGAAQVAEAASSARTVVWPVVFYAGLHPWQIVHHDAEAGDPPLVPYHDARTVLRAAGSELATDARAAAAVSSWSVDELRRREKAAGAVPVSDLVLSAGAGAMRTINHPANPVLVALARRLQEALGLPATAVDPGRRFLDVLHAPVSADVLVELGLDPAAAREDWLVSGEAVPADEVARAQLAWLVDRPRVVADIVRRHRAQLDLLAGRAPGAPSR</sequence>
<evidence type="ECO:0000313" key="3">
    <source>
        <dbReference type="EMBL" id="TQN48473.1"/>
    </source>
</evidence>
<dbReference type="Gene3D" id="3.40.50.12080">
    <property type="match status" value="1"/>
</dbReference>
<dbReference type="InterPro" id="IPR041307">
    <property type="entry name" value="WcbI"/>
</dbReference>
<evidence type="ECO:0000256" key="1">
    <source>
        <dbReference type="SAM" id="MobiDB-lite"/>
    </source>
</evidence>
<evidence type="ECO:0000313" key="4">
    <source>
        <dbReference type="Proteomes" id="UP000320085"/>
    </source>
</evidence>
<feature type="domain" description="Polysaccharide biosynthesis enzyme WcbI" evidence="2">
    <location>
        <begin position="52"/>
        <end position="245"/>
    </location>
</feature>
<name>A0A543PWM0_9MICO</name>
<accession>A0A543PWM0</accession>
<evidence type="ECO:0000259" key="2">
    <source>
        <dbReference type="Pfam" id="PF18588"/>
    </source>
</evidence>
<comment type="caution">
    <text evidence="3">The sequence shown here is derived from an EMBL/GenBank/DDBJ whole genome shotgun (WGS) entry which is preliminary data.</text>
</comment>
<feature type="region of interest" description="Disordered" evidence="1">
    <location>
        <begin position="1"/>
        <end position="23"/>
    </location>
</feature>
<reference evidence="3 4" key="1">
    <citation type="submission" date="2019-06" db="EMBL/GenBank/DDBJ databases">
        <title>Sequencing the genomes of 1000 actinobacteria strains.</title>
        <authorList>
            <person name="Klenk H.-P."/>
        </authorList>
    </citation>
    <scope>NUCLEOTIDE SEQUENCE [LARGE SCALE GENOMIC DNA]</scope>
    <source>
        <strain evidence="3 4">DSM 21776</strain>
    </source>
</reference>
<proteinExistence type="predicted"/>
<protein>
    <recommendedName>
        <fullName evidence="2">Polysaccharide biosynthesis enzyme WcbI domain-containing protein</fullName>
    </recommendedName>
</protein>